<feature type="transmembrane region" description="Helical" evidence="1">
    <location>
        <begin position="711"/>
        <end position="731"/>
    </location>
</feature>
<gene>
    <name evidence="2" type="ORF">UFOPK2855_00108</name>
</gene>
<dbReference type="AlphaFoldDB" id="A0A6J6TSM2"/>
<feature type="transmembrane region" description="Helical" evidence="1">
    <location>
        <begin position="76"/>
        <end position="101"/>
    </location>
</feature>
<accession>A0A6J6TSM2</accession>
<evidence type="ECO:0000313" key="2">
    <source>
        <dbReference type="EMBL" id="CAB4750126.1"/>
    </source>
</evidence>
<protein>
    <submittedName>
        <fullName evidence="2">Unannotated protein</fullName>
    </submittedName>
</protein>
<keyword evidence="1" id="KW-0472">Membrane</keyword>
<feature type="transmembrane region" description="Helical" evidence="1">
    <location>
        <begin position="360"/>
        <end position="377"/>
    </location>
</feature>
<name>A0A6J6TSM2_9ZZZZ</name>
<reference evidence="2" key="1">
    <citation type="submission" date="2020-05" db="EMBL/GenBank/DDBJ databases">
        <authorList>
            <person name="Chiriac C."/>
            <person name="Salcher M."/>
            <person name="Ghai R."/>
            <person name="Kavagutti S V."/>
        </authorList>
    </citation>
    <scope>NUCLEOTIDE SEQUENCE</scope>
</reference>
<keyword evidence="1" id="KW-1133">Transmembrane helix</keyword>
<keyword evidence="1" id="KW-0812">Transmembrane</keyword>
<proteinExistence type="predicted"/>
<feature type="transmembrane region" description="Helical" evidence="1">
    <location>
        <begin position="172"/>
        <end position="202"/>
    </location>
</feature>
<feature type="transmembrane region" description="Helical" evidence="1">
    <location>
        <begin position="261"/>
        <end position="281"/>
    </location>
</feature>
<feature type="transmembrane region" description="Helical" evidence="1">
    <location>
        <begin position="108"/>
        <end position="127"/>
    </location>
</feature>
<feature type="transmembrane region" description="Helical" evidence="1">
    <location>
        <begin position="323"/>
        <end position="340"/>
    </location>
</feature>
<feature type="transmembrane region" description="Helical" evidence="1">
    <location>
        <begin position="214"/>
        <end position="233"/>
    </location>
</feature>
<organism evidence="2">
    <name type="scientific">freshwater metagenome</name>
    <dbReference type="NCBI Taxonomy" id="449393"/>
    <lineage>
        <taxon>unclassified sequences</taxon>
        <taxon>metagenomes</taxon>
        <taxon>ecological metagenomes</taxon>
    </lineage>
</organism>
<evidence type="ECO:0000256" key="1">
    <source>
        <dbReference type="SAM" id="Phobius"/>
    </source>
</evidence>
<dbReference type="EMBL" id="CAEZZK010000010">
    <property type="protein sequence ID" value="CAB4750126.1"/>
    <property type="molecule type" value="Genomic_DNA"/>
</dbReference>
<feature type="transmembrane region" description="Helical" evidence="1">
    <location>
        <begin position="293"/>
        <end position="311"/>
    </location>
</feature>
<feature type="transmembrane region" description="Helical" evidence="1">
    <location>
        <begin position="397"/>
        <end position="418"/>
    </location>
</feature>
<sequence>MANVIGQYGMESVLRFESNWAAKYAYQTNSKGIHSSGIFRYLGVPIFDGFQHLGIRLPNFSSNYTIHPMVFLSRYVATYTLTQLFVIMNLSILFYFIALTFKSWDLKYWKSATLFTSTALSGPIIILLVHLDWAATAATFCGVFGLTTVLVDKSLYVSNFSTSDLQRLLAKTIFVFSALITNHPVGFFVAIPMFVAITFRFVTLRPDPKHGLKIVSVFISMSIIAVICLIQILEKSFGEIRPPVGSLFDFFNYRASSPTNLIFYITAAVSVSALQPIFWLSELSPHITKLSDFFAWPLLAGSFLFSINKSTRLPKSLILFRRNMVLVFFGYLLSSILVGLVSQRNVFGVNVLIRGDGWEYAIAVFGVVVISSPILLLTSIQKSDQILGFKFWRQTPIISSLILLGFAVSILYPIVALVKGPSRVASSSYEQLKNSDGLSIVERAKLGENRRFVFLKSIAFEGTKGLSSLQRGWLPILGIPHPLVLSRNGFPTPAGSPHFQDPGTLSTTLGGDTEFYGSQCSPRLYDFLGIDTVIADFLDTGCIEEISRYFSSATESHHFQPEICYGLKTCSVSTRIGDKDFSGLSVTAIRPVGFHSFYLTKFVNDRNSVCALESSLCLDNLRSNPGLKFDGNPLKFCEHSCWVNYNYQVPQDAQFLVVPINFDSAITVMNKYTKQSFKVENIQGLVGVRLDQNNRSGTLEIDVVADTKMKMWVFATYLHTVLLAYLIFLLFRTRVEFSV</sequence>